<reference evidence="9 10" key="1">
    <citation type="journal article" date="2011" name="Proc. Natl. Acad. Sci. U.S.A.">
        <title>Evolutionary erosion of yeast sex chromosomes by mating-type switching accidents.</title>
        <authorList>
            <person name="Gordon J.L."/>
            <person name="Armisen D."/>
            <person name="Proux-Wera E."/>
            <person name="Oheigeartaigh S.S."/>
            <person name="Byrne K.P."/>
            <person name="Wolfe K.H."/>
        </authorList>
    </citation>
    <scope>NUCLEOTIDE SEQUENCE [LARGE SCALE GENOMIC DNA]</scope>
    <source>
        <strain evidence="10">ATCC 10597 / BCRC 20456 / CBS 421 / NBRC 0211 / NRRL Y-12639</strain>
    </source>
</reference>
<dbReference type="STRING" id="1071378.G0WEF1"/>
<evidence type="ECO:0000256" key="6">
    <source>
        <dbReference type="ARBA" id="ARBA00023163"/>
    </source>
</evidence>
<dbReference type="InterPro" id="IPR009244">
    <property type="entry name" value="Mediatior_Med7"/>
</dbReference>
<dbReference type="PANTHER" id="PTHR21428:SF11">
    <property type="entry name" value="MEDIATOR OF RNA POLYMERASE II TRANSCRIPTION SUBUNIT 7"/>
    <property type="match status" value="1"/>
</dbReference>
<dbReference type="eggNOG" id="KOG0570">
    <property type="taxonomic scope" value="Eukaryota"/>
</dbReference>
<keyword evidence="10" id="KW-1185">Reference proteome</keyword>
<dbReference type="OrthoDB" id="10253553at2759"/>
<evidence type="ECO:0000256" key="5">
    <source>
        <dbReference type="ARBA" id="ARBA00023159"/>
    </source>
</evidence>
<dbReference type="Gene3D" id="6.10.140.200">
    <property type="match status" value="1"/>
</dbReference>
<dbReference type="EMBL" id="HE580273">
    <property type="protein sequence ID" value="CCD26162.2"/>
    <property type="molecule type" value="Genomic_DNA"/>
</dbReference>
<evidence type="ECO:0000313" key="10">
    <source>
        <dbReference type="Proteomes" id="UP000000689"/>
    </source>
</evidence>
<dbReference type="AlphaFoldDB" id="G0WEF1"/>
<dbReference type="GO" id="GO:0060261">
    <property type="term" value="P:positive regulation of transcription initiation by RNA polymerase II"/>
    <property type="evidence" value="ECO:0007669"/>
    <property type="project" value="EnsemblFungi"/>
</dbReference>
<comment type="subunit">
    <text evidence="8">Component of the Mediator complex.</text>
</comment>
<dbReference type="PANTHER" id="PTHR21428">
    <property type="entry name" value="MEDIATOR OF RNA POLYMERASE II TRANSCRIPTION SUBUNIT 7"/>
    <property type="match status" value="1"/>
</dbReference>
<keyword evidence="6 8" id="KW-0804">Transcription</keyword>
<accession>G0WEF1</accession>
<comment type="similarity">
    <text evidence="2 8">Belongs to the Mediator complex subunit 7 family.</text>
</comment>
<dbReference type="GO" id="GO:0070847">
    <property type="term" value="C:core mediator complex"/>
    <property type="evidence" value="ECO:0007669"/>
    <property type="project" value="EnsemblFungi"/>
</dbReference>
<sequence length="158" mass="18324">MSGNNEDANAFGSLYPPPPPYIKFFTEENLSKLPEYQKLKKSGTIEEIDANKDTNDDTETITSELDFLIPPEMPRTQQYRAFGNIWQVKDQLPDLGSMGITQLYKTSNEIGGPMNYQYKIEESRKLLKSLLLNYLELIGILSINPELYEKRWKIFELY</sequence>
<keyword evidence="4 8" id="KW-0805">Transcription regulation</keyword>
<dbReference type="InterPro" id="IPR044888">
    <property type="entry name" value="Mediatior_Med7_sf"/>
</dbReference>
<dbReference type="Pfam" id="PF05983">
    <property type="entry name" value="Med7"/>
    <property type="match status" value="1"/>
</dbReference>
<dbReference type="Proteomes" id="UP000000689">
    <property type="component" value="Chromosome 7"/>
</dbReference>
<keyword evidence="5 8" id="KW-0010">Activator</keyword>
<organism evidence="9 10">
    <name type="scientific">Naumovozyma dairenensis (strain ATCC 10597 / BCRC 20456 / CBS 421 / NBRC 0211 / NRRL Y-12639)</name>
    <name type="common">Saccharomyces dairenensis</name>
    <dbReference type="NCBI Taxonomy" id="1071378"/>
    <lineage>
        <taxon>Eukaryota</taxon>
        <taxon>Fungi</taxon>
        <taxon>Dikarya</taxon>
        <taxon>Ascomycota</taxon>
        <taxon>Saccharomycotina</taxon>
        <taxon>Saccharomycetes</taxon>
        <taxon>Saccharomycetales</taxon>
        <taxon>Saccharomycetaceae</taxon>
        <taxon>Naumovozyma</taxon>
    </lineage>
</organism>
<dbReference type="GO" id="GO:0003713">
    <property type="term" value="F:transcription coactivator activity"/>
    <property type="evidence" value="ECO:0007669"/>
    <property type="project" value="EnsemblFungi"/>
</dbReference>
<evidence type="ECO:0000256" key="3">
    <source>
        <dbReference type="ARBA" id="ARBA00020631"/>
    </source>
</evidence>
<dbReference type="Gene3D" id="6.10.140.1520">
    <property type="match status" value="1"/>
</dbReference>
<dbReference type="OMA" id="NAKHEDR"/>
<evidence type="ECO:0000256" key="2">
    <source>
        <dbReference type="ARBA" id="ARBA00009994"/>
    </source>
</evidence>
<dbReference type="GO" id="GO:0000122">
    <property type="term" value="P:negative regulation of transcription by RNA polymerase II"/>
    <property type="evidence" value="ECO:0007669"/>
    <property type="project" value="EnsemblFungi"/>
</dbReference>
<evidence type="ECO:0000256" key="4">
    <source>
        <dbReference type="ARBA" id="ARBA00023015"/>
    </source>
</evidence>
<dbReference type="GO" id="GO:0051123">
    <property type="term" value="P:RNA polymerase II preinitiation complex assembly"/>
    <property type="evidence" value="ECO:0007669"/>
    <property type="project" value="EnsemblFungi"/>
</dbReference>
<evidence type="ECO:0000313" key="9">
    <source>
        <dbReference type="EMBL" id="CCD26162.2"/>
    </source>
</evidence>
<name>G0WEF1_NAUDC</name>
<comment type="function">
    <text evidence="8">Component of the Mediator complex, a coactivator involved in the regulated transcription of nearly all RNA polymerase II-dependent genes. Mediator functions as a bridge to convey information from gene-specific regulatory proteins to the basal RNA polymerase II transcription machinery.</text>
</comment>
<dbReference type="GO" id="GO:0016592">
    <property type="term" value="C:mediator complex"/>
    <property type="evidence" value="ECO:0007669"/>
    <property type="project" value="InterPro"/>
</dbReference>
<dbReference type="GO" id="GO:0032968">
    <property type="term" value="P:positive regulation of transcription elongation by RNA polymerase II"/>
    <property type="evidence" value="ECO:0007669"/>
    <property type="project" value="EnsemblFungi"/>
</dbReference>
<dbReference type="KEGG" id="ndi:NDAI_0G03850"/>
<evidence type="ECO:0000256" key="7">
    <source>
        <dbReference type="ARBA" id="ARBA00023242"/>
    </source>
</evidence>
<keyword evidence="7 8" id="KW-0539">Nucleus</keyword>
<dbReference type="HOGENOM" id="CLU_065214_3_0_1"/>
<evidence type="ECO:0000256" key="8">
    <source>
        <dbReference type="RuleBase" id="RU364060"/>
    </source>
</evidence>
<dbReference type="RefSeq" id="XP_003671405.2">
    <property type="nucleotide sequence ID" value="XM_003671357.2"/>
</dbReference>
<gene>
    <name evidence="9" type="primary">NDAI0G03850</name>
    <name evidence="9" type="ordered locus">NDAI_0G03850</name>
</gene>
<dbReference type="GeneID" id="11495661"/>
<protein>
    <recommendedName>
        <fullName evidence="3 8">Mediator of RNA polymerase II transcription subunit 7</fullName>
    </recommendedName>
</protein>
<proteinExistence type="inferred from homology"/>
<evidence type="ECO:0000256" key="1">
    <source>
        <dbReference type="ARBA" id="ARBA00004123"/>
    </source>
</evidence>
<comment type="subcellular location">
    <subcellularLocation>
        <location evidence="1 8">Nucleus</location>
    </subcellularLocation>
</comment>
<dbReference type="InterPro" id="IPR037212">
    <property type="entry name" value="Med7/Med21-like"/>
</dbReference>
<dbReference type="SUPFAM" id="SSF140718">
    <property type="entry name" value="Mediator hinge subcomplex-like"/>
    <property type="match status" value="1"/>
</dbReference>